<dbReference type="AlphaFoldDB" id="A0A1Q2HQV6"/>
<dbReference type="PANTHER" id="PTHR33408">
    <property type="entry name" value="TRANSPOSASE"/>
    <property type="match status" value="1"/>
</dbReference>
<dbReference type="KEGG" id="pbu:L21SP3_00784"/>
<organism evidence="6 8">
    <name type="scientific">Sedimentisphaera cyanobacteriorum</name>
    <dbReference type="NCBI Taxonomy" id="1940790"/>
    <lineage>
        <taxon>Bacteria</taxon>
        <taxon>Pseudomonadati</taxon>
        <taxon>Planctomycetota</taxon>
        <taxon>Phycisphaerae</taxon>
        <taxon>Sedimentisphaerales</taxon>
        <taxon>Sedimentisphaeraceae</taxon>
        <taxon>Sedimentisphaera</taxon>
    </lineage>
</organism>
<feature type="domain" description="Transposase DDE" evidence="3">
    <location>
        <begin position="384"/>
        <end position="447"/>
    </location>
</feature>
<dbReference type="STRING" id="1940790.L21SP3_00149"/>
<feature type="compositionally biased region" description="Basic and acidic residues" evidence="1">
    <location>
        <begin position="248"/>
        <end position="264"/>
    </location>
</feature>
<reference evidence="6" key="2">
    <citation type="journal article" date="2018" name="Environ. Microbiol.">
        <title>Genome biology of a novel lineage of planctomycetes widespread in anoxic aquatic environments.</title>
        <authorList>
            <person name="Spring S."/>
            <person name="Bunk B."/>
            <person name="Sproer C."/>
            <person name="Rohde M."/>
            <person name="Klenk H.P."/>
        </authorList>
    </citation>
    <scope>NUCLEOTIDE SEQUENCE</scope>
    <source>
        <strain evidence="6">L21-RPul-D3</strain>
    </source>
</reference>
<evidence type="ECO:0000313" key="5">
    <source>
        <dbReference type="EMBL" id="AQQ08990.1"/>
    </source>
</evidence>
<name>A0A1Q2HQV6_9BACT</name>
<dbReference type="EMBL" id="CP019633">
    <property type="protein sequence ID" value="AQQ10100.1"/>
    <property type="molecule type" value="Genomic_DNA"/>
</dbReference>
<dbReference type="PANTHER" id="PTHR33408:SF2">
    <property type="entry name" value="TRANSPOSASE DDE DOMAIN-CONTAINING PROTEIN"/>
    <property type="match status" value="1"/>
</dbReference>
<evidence type="ECO:0000313" key="6">
    <source>
        <dbReference type="EMBL" id="AQQ09837.1"/>
    </source>
</evidence>
<dbReference type="EMBL" id="CP019633">
    <property type="protein sequence ID" value="AQQ09837.1"/>
    <property type="molecule type" value="Genomic_DNA"/>
</dbReference>
<evidence type="ECO:0000259" key="2">
    <source>
        <dbReference type="Pfam" id="PF05598"/>
    </source>
</evidence>
<dbReference type="Proteomes" id="UP000188273">
    <property type="component" value="Chromosome"/>
</dbReference>
<evidence type="ECO:0000313" key="7">
    <source>
        <dbReference type="EMBL" id="AQQ10100.1"/>
    </source>
</evidence>
<gene>
    <name evidence="4" type="ORF">L21SP3_00149</name>
    <name evidence="5" type="ORF">L21SP3_00784</name>
    <name evidence="6" type="ORF">L21SP3_01656</name>
    <name evidence="7" type="ORF">L21SP3_01926</name>
</gene>
<feature type="region of interest" description="Disordered" evidence="1">
    <location>
        <begin position="214"/>
        <end position="264"/>
    </location>
</feature>
<evidence type="ECO:0000313" key="4">
    <source>
        <dbReference type="EMBL" id="AQQ08373.1"/>
    </source>
</evidence>
<feature type="compositionally biased region" description="Basic and acidic residues" evidence="1">
    <location>
        <begin position="214"/>
        <end position="239"/>
    </location>
</feature>
<dbReference type="KEGG" id="pbu:L21SP3_01926"/>
<protein>
    <submittedName>
        <fullName evidence="6">Transposase DDE domain protein</fullName>
    </submittedName>
</protein>
<proteinExistence type="predicted"/>
<accession>A0A1Q2HQV6</accession>
<evidence type="ECO:0000259" key="3">
    <source>
        <dbReference type="Pfam" id="PF13751"/>
    </source>
</evidence>
<dbReference type="OrthoDB" id="231317at2"/>
<reference evidence="8" key="1">
    <citation type="submission" date="2017-02" db="EMBL/GenBank/DDBJ databases">
        <title>Comparative genomics and description of representatives of a novel lineage of planctomycetes thriving in anoxic sediments.</title>
        <authorList>
            <person name="Spring S."/>
            <person name="Bunk B."/>
            <person name="Sproer C."/>
            <person name="Klenk H.-P."/>
        </authorList>
    </citation>
    <scope>NUCLEOTIDE SEQUENCE [LARGE SCALE GENOMIC DNA]</scope>
    <source>
        <strain evidence="8">L21-RPul-D3</strain>
    </source>
</reference>
<evidence type="ECO:0000256" key="1">
    <source>
        <dbReference type="SAM" id="MobiDB-lite"/>
    </source>
</evidence>
<dbReference type="KEGG" id="pbu:L21SP3_00149"/>
<dbReference type="InterPro" id="IPR008490">
    <property type="entry name" value="Transposase_InsH_N"/>
</dbReference>
<dbReference type="Pfam" id="PF05598">
    <property type="entry name" value="DUF772"/>
    <property type="match status" value="1"/>
</dbReference>
<feature type="domain" description="Transposase InsH N-terminal" evidence="2">
    <location>
        <begin position="19"/>
        <end position="111"/>
    </location>
</feature>
<feature type="region of interest" description="Disordered" evidence="1">
    <location>
        <begin position="170"/>
        <end position="201"/>
    </location>
</feature>
<dbReference type="EMBL" id="CP019633">
    <property type="protein sequence ID" value="AQQ08373.1"/>
    <property type="molecule type" value="Genomic_DNA"/>
</dbReference>
<evidence type="ECO:0000313" key="8">
    <source>
        <dbReference type="Proteomes" id="UP000188273"/>
    </source>
</evidence>
<sequence>MAYNFLPCDRNQAYLLPPSLTDWLPEDHLAWFVLDAVEQIDLSQFYKKYRTDGVGNSAFHPSMMVALLIYSYCSGERSSRKIEKHCQTDVAYKVVTANQYPDHSTISRFRKDNQSHLKKLFLEILRLCVEADIVKLGNVSLDGTKIKANASLSANRTLKHLEQEIDKMLSEADAKDAEEDKAYGADKRGDELPEDMRDRNSRINRLKACKERLEQEKAEAEKQQQDKIDERKSKEENTGKKPRGRKPKPAEEAGNKDAKANVTDPDSRIMKTRKGFVQGLNAQAVTTEQQIIVAEDVTQEENDKQQLHPMLEQAEENRQAVEIEEEMGVALADAGYCSEDNFTKEPAGDIELLVATQKDYKQRKAMAEQPPPEEPIPDGLSPTELMERKLLTERGRELYKIRGQTVEPVFGQIKDVRGFDRFMQRGIEACRGEWSLICATHNLLKLWRSKKACWN</sequence>
<dbReference type="InterPro" id="IPR025668">
    <property type="entry name" value="Tnp_DDE_dom"/>
</dbReference>
<dbReference type="EMBL" id="CP019633">
    <property type="protein sequence ID" value="AQQ08990.1"/>
    <property type="molecule type" value="Genomic_DNA"/>
</dbReference>
<dbReference type="RefSeq" id="WP_077538585.1">
    <property type="nucleotide sequence ID" value="NZ_CP019633.1"/>
</dbReference>
<keyword evidence="8" id="KW-1185">Reference proteome</keyword>
<dbReference type="KEGG" id="pbu:L21SP3_01656"/>
<dbReference type="Pfam" id="PF13751">
    <property type="entry name" value="DDE_Tnp_1_6"/>
    <property type="match status" value="1"/>
</dbReference>